<feature type="compositionally biased region" description="Low complexity" evidence="3">
    <location>
        <begin position="56"/>
        <end position="172"/>
    </location>
</feature>
<dbReference type="PANTHER" id="PTHR23301:SF0">
    <property type="entry name" value="CHITIN-BINDING TYPE-2 DOMAIN-CONTAINING PROTEIN-RELATED"/>
    <property type="match status" value="1"/>
</dbReference>
<feature type="transmembrane region" description="Helical" evidence="4">
    <location>
        <begin position="219"/>
        <end position="243"/>
    </location>
</feature>
<dbReference type="PANTHER" id="PTHR23301">
    <property type="entry name" value="CHITIN BINDING PERITROPHIN-A"/>
    <property type="match status" value="1"/>
</dbReference>
<dbReference type="EMBL" id="JASNQZ010000001">
    <property type="protein sequence ID" value="KAL0961553.1"/>
    <property type="molecule type" value="Genomic_DNA"/>
</dbReference>
<feature type="compositionally biased region" description="Low complexity" evidence="3">
    <location>
        <begin position="545"/>
        <end position="569"/>
    </location>
</feature>
<feature type="region of interest" description="Disordered" evidence="3">
    <location>
        <begin position="1"/>
        <end position="176"/>
    </location>
</feature>
<comment type="caution">
    <text evidence="5">The sequence shown here is derived from an EMBL/GenBank/DDBJ whole genome shotgun (WGS) entry which is preliminary data.</text>
</comment>
<evidence type="ECO:0000313" key="6">
    <source>
        <dbReference type="Proteomes" id="UP001556367"/>
    </source>
</evidence>
<accession>A0ABR3K2K6</accession>
<proteinExistence type="predicted"/>
<evidence type="ECO:0000256" key="3">
    <source>
        <dbReference type="SAM" id="MobiDB-lite"/>
    </source>
</evidence>
<organism evidence="5 6">
    <name type="scientific">Hohenbuehelia grisea</name>
    <dbReference type="NCBI Taxonomy" id="104357"/>
    <lineage>
        <taxon>Eukaryota</taxon>
        <taxon>Fungi</taxon>
        <taxon>Dikarya</taxon>
        <taxon>Basidiomycota</taxon>
        <taxon>Agaricomycotina</taxon>
        <taxon>Agaricomycetes</taxon>
        <taxon>Agaricomycetidae</taxon>
        <taxon>Agaricales</taxon>
        <taxon>Pleurotineae</taxon>
        <taxon>Pleurotaceae</taxon>
        <taxon>Hohenbuehelia</taxon>
    </lineage>
</organism>
<dbReference type="InterPro" id="IPR051940">
    <property type="entry name" value="Chitin_bind-dev_reg"/>
</dbReference>
<keyword evidence="1" id="KW-0147">Chitin-binding</keyword>
<feature type="region of interest" description="Disordered" evidence="3">
    <location>
        <begin position="308"/>
        <end position="328"/>
    </location>
</feature>
<feature type="compositionally biased region" description="Low complexity" evidence="3">
    <location>
        <begin position="452"/>
        <end position="461"/>
    </location>
</feature>
<feature type="compositionally biased region" description="Polar residues" evidence="3">
    <location>
        <begin position="38"/>
        <end position="55"/>
    </location>
</feature>
<feature type="compositionally biased region" description="Low complexity" evidence="3">
    <location>
        <begin position="520"/>
        <end position="538"/>
    </location>
</feature>
<keyword evidence="6" id="KW-1185">Reference proteome</keyword>
<keyword evidence="4" id="KW-1133">Transmembrane helix</keyword>
<gene>
    <name evidence="5" type="ORF">HGRIS_006492</name>
</gene>
<evidence type="ECO:0000256" key="2">
    <source>
        <dbReference type="ARBA" id="ARBA00023157"/>
    </source>
</evidence>
<dbReference type="Proteomes" id="UP001556367">
    <property type="component" value="Unassembled WGS sequence"/>
</dbReference>
<evidence type="ECO:0000313" key="5">
    <source>
        <dbReference type="EMBL" id="KAL0961553.1"/>
    </source>
</evidence>
<reference evidence="6" key="1">
    <citation type="submission" date="2024-06" db="EMBL/GenBank/DDBJ databases">
        <title>Multi-omics analyses provide insights into the biosynthesis of the anticancer antibiotic pleurotin in Hohenbuehelia grisea.</title>
        <authorList>
            <person name="Weaver J.A."/>
            <person name="Alberti F."/>
        </authorList>
    </citation>
    <scope>NUCLEOTIDE SEQUENCE [LARGE SCALE GENOMIC DNA]</scope>
    <source>
        <strain evidence="6">T-177</strain>
    </source>
</reference>
<evidence type="ECO:0000256" key="1">
    <source>
        <dbReference type="ARBA" id="ARBA00022669"/>
    </source>
</evidence>
<sequence>MPMYVNLIPRQTPTPSTPDGPTATTPAGTQTPNPTAASTGNSVGASPESLAQASITAQQQQPSPSDAASPTTSPPGSVSTPSSVSQPPSSVSDDFQSSSSSSSSESTSSSTESSSSSSSSSTESSTSSSTESSTSSTESSTTASSTSSESVSSTSTREQPSTTFSTTPTPSSLGAMSTSFSTTEIVTYVGDQPVTITSVTAFPTSLYDSPKGQNNARTAIIAGSTTAAAVVLLLLGLAAVFLYRRHQRKRFGFIEALVSRHKQATGRARLLAGEDLDDEDGVPMTRYRDFDPHSRDASVASAASRATFSTSATPLPSHPMSPAPSLFHSRASESGSIFHEGGIWPPPAELVDPFARSIGAGEGLGIAGGSASSINRLTPSTDVAGSAVMSAGAGAAALSATSASDERISSTPNDPADSRRASVLRLANPGPGDSLDELVRHPDTSQTHQNVSGAAASHSRGGSAGSSGSGQYTALLSALDGVPSTPPPSYVPTTSSPLTQSAAVAFASPPTHIASSEPAPSLSVYSRSSTYSESPTSPAFAGNVASTSPTPSSRPLSLSGLPPGAAAPRNPQALARADQNADFIDLGDGRDNVLPANFLERKVRR</sequence>
<evidence type="ECO:0008006" key="7">
    <source>
        <dbReference type="Google" id="ProtNLM"/>
    </source>
</evidence>
<feature type="region of interest" description="Disordered" evidence="3">
    <location>
        <begin position="399"/>
        <end position="471"/>
    </location>
</feature>
<evidence type="ECO:0000256" key="4">
    <source>
        <dbReference type="SAM" id="Phobius"/>
    </source>
</evidence>
<keyword evidence="2" id="KW-1015">Disulfide bond</keyword>
<keyword evidence="4" id="KW-0812">Transmembrane</keyword>
<protein>
    <recommendedName>
        <fullName evidence="7">Proteophosphoglycan ppg4</fullName>
    </recommendedName>
</protein>
<feature type="region of interest" description="Disordered" evidence="3">
    <location>
        <begin position="511"/>
        <end position="572"/>
    </location>
</feature>
<keyword evidence="4" id="KW-0472">Membrane</keyword>
<feature type="compositionally biased region" description="Low complexity" evidence="3">
    <location>
        <begin position="13"/>
        <end position="37"/>
    </location>
</feature>
<name>A0ABR3K2K6_9AGAR</name>